<reference evidence="5" key="2">
    <citation type="submission" date="2023-06" db="EMBL/GenBank/DDBJ databases">
        <authorList>
            <person name="Swenson N.G."/>
            <person name="Wegrzyn J.L."/>
            <person name="Mcevoy S.L."/>
        </authorList>
    </citation>
    <scope>NUCLEOTIDE SEQUENCE</scope>
    <source>
        <strain evidence="5">NS2018</strain>
        <tissue evidence="5">Leaf</tissue>
    </source>
</reference>
<accession>A0AA39S320</accession>
<feature type="coiled-coil region" evidence="3">
    <location>
        <begin position="385"/>
        <end position="450"/>
    </location>
</feature>
<evidence type="ECO:0000256" key="1">
    <source>
        <dbReference type="ARBA" id="ARBA00022448"/>
    </source>
</evidence>
<feature type="domain" description="Agenet" evidence="4">
    <location>
        <begin position="10"/>
        <end position="86"/>
    </location>
</feature>
<proteinExistence type="predicted"/>
<dbReference type="EMBL" id="JAUESC010000384">
    <property type="protein sequence ID" value="KAK0582480.1"/>
    <property type="molecule type" value="Genomic_DNA"/>
</dbReference>
<feature type="domain" description="Agenet" evidence="4">
    <location>
        <begin position="90"/>
        <end position="147"/>
    </location>
</feature>
<dbReference type="InterPro" id="IPR014002">
    <property type="entry name" value="Agenet_dom_plant"/>
</dbReference>
<dbReference type="AlphaFoldDB" id="A0AA39S320"/>
<gene>
    <name evidence="5" type="ORF">LWI29_026077</name>
</gene>
<dbReference type="Proteomes" id="UP001168877">
    <property type="component" value="Unassembled WGS sequence"/>
</dbReference>
<evidence type="ECO:0000256" key="2">
    <source>
        <dbReference type="ARBA" id="ARBA00022604"/>
    </source>
</evidence>
<dbReference type="CDD" id="cd20405">
    <property type="entry name" value="Tudor_Agenet_AtDUF_rpt1_3"/>
    <property type="match status" value="1"/>
</dbReference>
<keyword evidence="6" id="KW-1185">Reference proteome</keyword>
<keyword evidence="1" id="KW-0813">Transport</keyword>
<dbReference type="PANTHER" id="PTHR31917">
    <property type="entry name" value="AGENET DOMAIN-CONTAINING PROTEIN-RELATED"/>
    <property type="match status" value="1"/>
</dbReference>
<reference evidence="5" key="1">
    <citation type="journal article" date="2022" name="Plant J.">
        <title>Strategies of tolerance reflected in two North American maple genomes.</title>
        <authorList>
            <person name="McEvoy S.L."/>
            <person name="Sezen U.U."/>
            <person name="Trouern-Trend A."/>
            <person name="McMahon S.M."/>
            <person name="Schaberg P.G."/>
            <person name="Yang J."/>
            <person name="Wegrzyn J.L."/>
            <person name="Swenson N.G."/>
        </authorList>
    </citation>
    <scope>NUCLEOTIDE SEQUENCE</scope>
    <source>
        <strain evidence="5">NS2018</strain>
    </source>
</reference>
<keyword evidence="3" id="KW-0175">Coiled coil</keyword>
<dbReference type="InterPro" id="IPR008395">
    <property type="entry name" value="Agenet-like_dom"/>
</dbReference>
<comment type="caution">
    <text evidence="5">The sequence shown here is derived from an EMBL/GenBank/DDBJ whole genome shotgun (WGS) entry which is preliminary data.</text>
</comment>
<dbReference type="Pfam" id="PF05641">
    <property type="entry name" value="Agenet"/>
    <property type="match status" value="1"/>
</dbReference>
<name>A0AA39S320_ACESA</name>
<evidence type="ECO:0000313" key="6">
    <source>
        <dbReference type="Proteomes" id="UP001168877"/>
    </source>
</evidence>
<dbReference type="InterPro" id="IPR007930">
    <property type="entry name" value="DUF724"/>
</dbReference>
<evidence type="ECO:0000259" key="4">
    <source>
        <dbReference type="SMART" id="SM00743"/>
    </source>
</evidence>
<dbReference type="Pfam" id="PF05266">
    <property type="entry name" value="DUF724"/>
    <property type="match status" value="1"/>
</dbReference>
<organism evidence="5 6">
    <name type="scientific">Acer saccharum</name>
    <name type="common">Sugar maple</name>
    <dbReference type="NCBI Taxonomy" id="4024"/>
    <lineage>
        <taxon>Eukaryota</taxon>
        <taxon>Viridiplantae</taxon>
        <taxon>Streptophyta</taxon>
        <taxon>Embryophyta</taxon>
        <taxon>Tracheophyta</taxon>
        <taxon>Spermatophyta</taxon>
        <taxon>Magnoliopsida</taxon>
        <taxon>eudicotyledons</taxon>
        <taxon>Gunneridae</taxon>
        <taxon>Pentapetalae</taxon>
        <taxon>rosids</taxon>
        <taxon>malvids</taxon>
        <taxon>Sapindales</taxon>
        <taxon>Sapindaceae</taxon>
        <taxon>Hippocastanoideae</taxon>
        <taxon>Acereae</taxon>
        <taxon>Acer</taxon>
    </lineage>
</organism>
<protein>
    <recommendedName>
        <fullName evidence="4">Agenet domain-containing protein</fullName>
    </recommendedName>
</protein>
<dbReference type="SMART" id="SM00743">
    <property type="entry name" value="Agenet"/>
    <property type="match status" value="2"/>
</dbReference>
<dbReference type="PANTHER" id="PTHR31917:SF153">
    <property type="entry name" value="DUF724 DOMAIN-CONTAINING PROTEIN 3-RELATED"/>
    <property type="match status" value="1"/>
</dbReference>
<keyword evidence="2" id="KW-0341">Growth regulation</keyword>
<evidence type="ECO:0000313" key="5">
    <source>
        <dbReference type="EMBL" id="KAK0582480.1"/>
    </source>
</evidence>
<sequence length="484" mass="55100">MGSQSHGTGGLFRKGSLVEVTSNLDGFRGAWFVARVVKAPRSSARRSTRKSTFLVEYLNLLSDDGMQPLREHVSFGFIRPIPPFEMHDDQKFQINDVVDGYYNDGWWVGVVYHVWEDSKSYTVVFDDPPDSVKFRSSEVRVHLDWVDGKWVQPPKRQKGVGSSNRKRKRGEHLKSLLRECDGTEGAVDEIIVEDCTTNGLELAIIGEPTEVTDSSSKAEDIEMAIVPSNMVYSDEPLSICLPTIGVDSSTCDRTVNQSSEGEGRLYDTVLQCDTREAAIDNMPFENQIFPLFKSCLPVWSFIQSMEVFRLMPQKPHFRPLNDCDEILREGLAIAQWITFAKVAEQTSELQLDASRSTFNSIIACLSELESHGFDVKVVRSRLLELQTLKESQEQLQTKLENFKCEIVERTNEETKIKAKLDDAIKELNLIEEQINKVDEKKKRIVSMIEENDSKIAKLNWSDDLVNEEIQKFVQNFERLAGSPW</sequence>
<evidence type="ECO:0000256" key="3">
    <source>
        <dbReference type="SAM" id="Coils"/>
    </source>
</evidence>